<organism evidence="2 3">
    <name type="scientific">Variovorax soli</name>
    <dbReference type="NCBI Taxonomy" id="376815"/>
    <lineage>
        <taxon>Bacteria</taxon>
        <taxon>Pseudomonadati</taxon>
        <taxon>Pseudomonadota</taxon>
        <taxon>Betaproteobacteria</taxon>
        <taxon>Burkholderiales</taxon>
        <taxon>Comamonadaceae</taxon>
        <taxon>Variovorax</taxon>
    </lineage>
</organism>
<proteinExistence type="predicted"/>
<evidence type="ECO:0000313" key="3">
    <source>
        <dbReference type="Proteomes" id="UP001184230"/>
    </source>
</evidence>
<dbReference type="EMBL" id="JAVDRF010000001">
    <property type="protein sequence ID" value="MDR6534341.1"/>
    <property type="molecule type" value="Genomic_DNA"/>
</dbReference>
<keyword evidence="3" id="KW-1185">Reference proteome</keyword>
<evidence type="ECO:0000313" key="2">
    <source>
        <dbReference type="EMBL" id="MDR6534341.1"/>
    </source>
</evidence>
<dbReference type="Proteomes" id="UP001184230">
    <property type="component" value="Unassembled WGS sequence"/>
</dbReference>
<feature type="region of interest" description="Disordered" evidence="1">
    <location>
        <begin position="219"/>
        <end position="241"/>
    </location>
</feature>
<reference evidence="2 3" key="1">
    <citation type="submission" date="2023-07" db="EMBL/GenBank/DDBJ databases">
        <title>Sorghum-associated microbial communities from plants grown in Nebraska, USA.</title>
        <authorList>
            <person name="Schachtman D."/>
        </authorList>
    </citation>
    <scope>NUCLEOTIDE SEQUENCE [LARGE SCALE GENOMIC DNA]</scope>
    <source>
        <strain evidence="2 3">DS1781</strain>
    </source>
</reference>
<feature type="region of interest" description="Disordered" evidence="1">
    <location>
        <begin position="259"/>
        <end position="296"/>
    </location>
</feature>
<evidence type="ECO:0000256" key="1">
    <source>
        <dbReference type="SAM" id="MobiDB-lite"/>
    </source>
</evidence>
<feature type="region of interest" description="Disordered" evidence="1">
    <location>
        <begin position="175"/>
        <end position="195"/>
    </location>
</feature>
<protein>
    <submittedName>
        <fullName evidence="2">Uncharacterized protein</fullName>
    </submittedName>
</protein>
<gene>
    <name evidence="2" type="ORF">J2739_000101</name>
</gene>
<name>A0ABU1N8D9_9BURK</name>
<comment type="caution">
    <text evidence="2">The sequence shown here is derived from an EMBL/GenBank/DDBJ whole genome shotgun (WGS) entry which is preliminary data.</text>
</comment>
<sequence>MSAGLLPLPCALGEGGAFVRLLWRCALFEAGAGASSRQPSHFLLLRQKKVTKEKATPLRVTLRFATGNLRCSLQAGSAQTRFAQTRAALDPPEAALLGTRRGEWTGPSLRSASNGLAARGLERMHVHVHVHGPTHTYAHGHGHGHGHGHTHTHTNTYEHGHVDVHGMCLRLRSVSQDLQRPSSRAPHKDAPWRVGVQLPSGRSRGAQLFADQGRACLSEASLRGPREKRAPQASRSEAQGRGQWGRLFFGYFLLAKQKKVTRPPGRHPGPGLKPTATPQQSPEPSPPLQNKRGTNP</sequence>
<accession>A0ABU1N8D9</accession>